<dbReference type="AlphaFoldDB" id="A0A1H2SJZ1"/>
<dbReference type="EC" id="4.2.1.51" evidence="2 10"/>
<dbReference type="InterPro" id="IPR018528">
    <property type="entry name" value="Preph_deHydtase_CS"/>
</dbReference>
<evidence type="ECO:0000313" key="14">
    <source>
        <dbReference type="Proteomes" id="UP000182589"/>
    </source>
</evidence>
<dbReference type="PANTHER" id="PTHR21022">
    <property type="entry name" value="PREPHENATE DEHYDRATASE P PROTEIN"/>
    <property type="match status" value="1"/>
</dbReference>
<dbReference type="SUPFAM" id="SSF53850">
    <property type="entry name" value="Periplasmic binding protein-like II"/>
    <property type="match status" value="1"/>
</dbReference>
<comment type="pathway">
    <text evidence="1 10">Amino-acid biosynthesis; L-phenylalanine biosynthesis; phenylpyruvate from prephenate: step 1/1.</text>
</comment>
<dbReference type="PANTHER" id="PTHR21022:SF19">
    <property type="entry name" value="PREPHENATE DEHYDRATASE-RELATED"/>
    <property type="match status" value="1"/>
</dbReference>
<reference evidence="14" key="1">
    <citation type="submission" date="2016-10" db="EMBL/GenBank/DDBJ databases">
        <authorList>
            <person name="Varghese N."/>
        </authorList>
    </citation>
    <scope>NUCLEOTIDE SEQUENCE [LARGE SCALE GENOMIC DNA]</scope>
    <source>
        <strain evidence="14">DSM 12489</strain>
    </source>
</reference>
<proteinExistence type="predicted"/>
<accession>A0A1H2SJZ1</accession>
<dbReference type="RefSeq" id="WP_074692310.1">
    <property type="nucleotide sequence ID" value="NZ_FNOJ01000004.1"/>
</dbReference>
<dbReference type="Proteomes" id="UP000182589">
    <property type="component" value="Unassembled WGS sequence"/>
</dbReference>
<evidence type="ECO:0000256" key="10">
    <source>
        <dbReference type="RuleBase" id="RU361254"/>
    </source>
</evidence>
<dbReference type="InterPro" id="IPR002912">
    <property type="entry name" value="ACT_dom"/>
</dbReference>
<gene>
    <name evidence="10" type="primary">pheA</name>
    <name evidence="13" type="ORF">SAMN04489725_10484</name>
</gene>
<feature type="site" description="Essential for prephenate dehydratase activity" evidence="9">
    <location>
        <position position="189"/>
    </location>
</feature>
<dbReference type="PROSITE" id="PS51171">
    <property type="entry name" value="PREPHENATE_DEHYDR_3"/>
    <property type="match status" value="1"/>
</dbReference>
<dbReference type="GO" id="GO:0009094">
    <property type="term" value="P:L-phenylalanine biosynthetic process"/>
    <property type="evidence" value="ECO:0007669"/>
    <property type="project" value="UniProtKB-UniPathway"/>
</dbReference>
<dbReference type="CDD" id="cd04905">
    <property type="entry name" value="ACT_CM-PDT"/>
    <property type="match status" value="1"/>
</dbReference>
<dbReference type="InterPro" id="IPR008242">
    <property type="entry name" value="Chor_mutase/pphenate_deHydtase"/>
</dbReference>
<feature type="domain" description="ACT" evidence="12">
    <location>
        <begin position="216"/>
        <end position="300"/>
    </location>
</feature>
<dbReference type="GO" id="GO:0005737">
    <property type="term" value="C:cytoplasm"/>
    <property type="evidence" value="ECO:0007669"/>
    <property type="project" value="TreeGrafter"/>
</dbReference>
<dbReference type="STRING" id="89784.SAMN04489725_10484"/>
<dbReference type="Gene3D" id="3.40.190.10">
    <property type="entry name" value="Periplasmic binding protein-like II"/>
    <property type="match status" value="2"/>
</dbReference>
<evidence type="ECO:0000256" key="2">
    <source>
        <dbReference type="ARBA" id="ARBA00013147"/>
    </source>
</evidence>
<feature type="domain" description="Prephenate dehydratase" evidence="11">
    <location>
        <begin position="2"/>
        <end position="196"/>
    </location>
</feature>
<dbReference type="SUPFAM" id="SSF55021">
    <property type="entry name" value="ACT-like"/>
    <property type="match status" value="1"/>
</dbReference>
<keyword evidence="7 10" id="KW-0456">Lyase</keyword>
<evidence type="ECO:0000256" key="3">
    <source>
        <dbReference type="ARBA" id="ARBA00021872"/>
    </source>
</evidence>
<dbReference type="InterPro" id="IPR001086">
    <property type="entry name" value="Preph_deHydtase"/>
</dbReference>
<dbReference type="EMBL" id="FNOJ01000004">
    <property type="protein sequence ID" value="SDW31454.1"/>
    <property type="molecule type" value="Genomic_DNA"/>
</dbReference>
<dbReference type="PIRSF" id="PIRSF001500">
    <property type="entry name" value="Chor_mut_pdt_Ppr"/>
    <property type="match status" value="1"/>
</dbReference>
<keyword evidence="5 10" id="KW-0057">Aromatic amino acid biosynthesis</keyword>
<evidence type="ECO:0000256" key="4">
    <source>
        <dbReference type="ARBA" id="ARBA00022605"/>
    </source>
</evidence>
<keyword evidence="14" id="KW-1185">Reference proteome</keyword>
<dbReference type="Pfam" id="PF00800">
    <property type="entry name" value="PDT"/>
    <property type="match status" value="1"/>
</dbReference>
<evidence type="ECO:0000256" key="6">
    <source>
        <dbReference type="ARBA" id="ARBA00023222"/>
    </source>
</evidence>
<evidence type="ECO:0000256" key="7">
    <source>
        <dbReference type="ARBA" id="ARBA00023239"/>
    </source>
</evidence>
<name>A0A1H2SJZ1_9BACL</name>
<evidence type="ECO:0000256" key="9">
    <source>
        <dbReference type="PIRSR" id="PIRSR001500-2"/>
    </source>
</evidence>
<dbReference type="PROSITE" id="PS00858">
    <property type="entry name" value="PREPHENATE_DEHYDR_2"/>
    <property type="match status" value="1"/>
</dbReference>
<comment type="catalytic activity">
    <reaction evidence="8 10">
        <text>prephenate + H(+) = 3-phenylpyruvate + CO2 + H2O</text>
        <dbReference type="Rhea" id="RHEA:21648"/>
        <dbReference type="ChEBI" id="CHEBI:15377"/>
        <dbReference type="ChEBI" id="CHEBI:15378"/>
        <dbReference type="ChEBI" id="CHEBI:16526"/>
        <dbReference type="ChEBI" id="CHEBI:18005"/>
        <dbReference type="ChEBI" id="CHEBI:29934"/>
        <dbReference type="EC" id="4.2.1.51"/>
    </reaction>
</comment>
<evidence type="ECO:0000259" key="12">
    <source>
        <dbReference type="PROSITE" id="PS51671"/>
    </source>
</evidence>
<keyword evidence="6 10" id="KW-0584">Phenylalanine biosynthesis</keyword>
<dbReference type="PROSITE" id="PS51671">
    <property type="entry name" value="ACT"/>
    <property type="match status" value="1"/>
</dbReference>
<organism evidence="13 14">
    <name type="scientific">Alicyclobacillus hesperidum</name>
    <dbReference type="NCBI Taxonomy" id="89784"/>
    <lineage>
        <taxon>Bacteria</taxon>
        <taxon>Bacillati</taxon>
        <taxon>Bacillota</taxon>
        <taxon>Bacilli</taxon>
        <taxon>Bacillales</taxon>
        <taxon>Alicyclobacillaceae</taxon>
        <taxon>Alicyclobacillus</taxon>
    </lineage>
</organism>
<dbReference type="GO" id="GO:0004664">
    <property type="term" value="F:prephenate dehydratase activity"/>
    <property type="evidence" value="ECO:0007669"/>
    <property type="project" value="UniProtKB-UniRule"/>
</dbReference>
<sequence>MRLYYLGPEGTHSHEASALAAQQLILASAELCPLPTFSDVLAACFASPPGEAFACVPIENSIQGSVWQVWDEVMRACSIAPSQASPAWGILAAVTQPIHQFAIYQEGTDPLQVTTVLSHPQALAQCAQTLKVRYPNAVPSTVSSTAEAVRQVAMQSDKSAVAIGSRRAAAVYGLAYDEAPLEDHQGNVTRFAVIGPREVSLPKPTALEWTDETASLCLRGVPHRPGGLVGALQAFAAANLNLTRLESRPVGDQLGHYVYYLDVSVAGLCDEGQLSLQHVVEELATHGTEVISLGVYPVYRNPG</sequence>
<dbReference type="UniPathway" id="UPA00121">
    <property type="reaction ID" value="UER00345"/>
</dbReference>
<protein>
    <recommendedName>
        <fullName evidence="3 10">Prephenate dehydratase</fullName>
        <shortName evidence="10">PDT</shortName>
        <ecNumber evidence="2 10">4.2.1.51</ecNumber>
    </recommendedName>
</protein>
<dbReference type="Gene3D" id="3.30.70.260">
    <property type="match status" value="1"/>
</dbReference>
<evidence type="ECO:0000259" key="11">
    <source>
        <dbReference type="PROSITE" id="PS51171"/>
    </source>
</evidence>
<keyword evidence="4 10" id="KW-0028">Amino-acid biosynthesis</keyword>
<evidence type="ECO:0000256" key="1">
    <source>
        <dbReference type="ARBA" id="ARBA00004741"/>
    </source>
</evidence>
<evidence type="ECO:0000256" key="5">
    <source>
        <dbReference type="ARBA" id="ARBA00023141"/>
    </source>
</evidence>
<dbReference type="InterPro" id="IPR045865">
    <property type="entry name" value="ACT-like_dom_sf"/>
</dbReference>
<evidence type="ECO:0000256" key="8">
    <source>
        <dbReference type="ARBA" id="ARBA00047848"/>
    </source>
</evidence>
<evidence type="ECO:0000313" key="13">
    <source>
        <dbReference type="EMBL" id="SDW31454.1"/>
    </source>
</evidence>